<dbReference type="SUPFAM" id="SSF141868">
    <property type="entry name" value="EAL domain-like"/>
    <property type="match status" value="1"/>
</dbReference>
<feature type="region of interest" description="Disordered" evidence="1">
    <location>
        <begin position="1"/>
        <end position="23"/>
    </location>
</feature>
<comment type="caution">
    <text evidence="3">The sequence shown here is derived from an EMBL/GenBank/DDBJ whole genome shotgun (WGS) entry which is preliminary data.</text>
</comment>
<evidence type="ECO:0000256" key="1">
    <source>
        <dbReference type="SAM" id="MobiDB-lite"/>
    </source>
</evidence>
<dbReference type="InterPro" id="IPR035919">
    <property type="entry name" value="EAL_sf"/>
</dbReference>
<organism evidence="3 4">
    <name type="scientific">Alicyclobacillus sendaiensis PA2</name>
    <dbReference type="NCBI Taxonomy" id="3029425"/>
    <lineage>
        <taxon>Bacteria</taxon>
        <taxon>Bacillati</taxon>
        <taxon>Bacillota</taxon>
        <taxon>Bacilli</taxon>
        <taxon>Bacillales</taxon>
        <taxon>Alicyclobacillaceae</taxon>
        <taxon>Alicyclobacillus</taxon>
    </lineage>
</organism>
<dbReference type="Proteomes" id="UP001529245">
    <property type="component" value="Unassembled WGS sequence"/>
</dbReference>
<sequence>MLSATYPSSPMHAVVQAPQENDTTSSENSLLHLITENDIYSYYQPIVDLETLRTVGYENLSRGPSGSLYESPIALFQAAERAGCLLHMERICRNAGICRARLGPNEKLFINVSPRILIDPSFRAGETRKVLEALNLVPEQIVFEVSERHAIEDYEQFLSLLNHYREQGYHIAIDDLGAGYSGLVTLVQIKPDFIKMDKQLIKELNQDFLKRRVVKATCHIAAAFSGIVIAEGIETEAEWA</sequence>
<name>A0ABT6XZM3_ALISE</name>
<dbReference type="Gene3D" id="3.20.20.450">
    <property type="entry name" value="EAL domain"/>
    <property type="match status" value="1"/>
</dbReference>
<feature type="domain" description="EAL" evidence="2">
    <location>
        <begin position="23"/>
        <end position="240"/>
    </location>
</feature>
<proteinExistence type="predicted"/>
<dbReference type="PANTHER" id="PTHR33121:SF76">
    <property type="entry name" value="SIGNALING PROTEIN"/>
    <property type="match status" value="1"/>
</dbReference>
<keyword evidence="4" id="KW-1185">Reference proteome</keyword>
<evidence type="ECO:0000259" key="2">
    <source>
        <dbReference type="PROSITE" id="PS50883"/>
    </source>
</evidence>
<dbReference type="InterPro" id="IPR001633">
    <property type="entry name" value="EAL_dom"/>
</dbReference>
<dbReference type="PROSITE" id="PS50883">
    <property type="entry name" value="EAL"/>
    <property type="match status" value="1"/>
</dbReference>
<accession>A0ABT6XZM3</accession>
<gene>
    <name evidence="3" type="ORF">QID03_10055</name>
</gene>
<dbReference type="InterPro" id="IPR050706">
    <property type="entry name" value="Cyclic-di-GMP_PDE-like"/>
</dbReference>
<dbReference type="SMART" id="SM00052">
    <property type="entry name" value="EAL"/>
    <property type="match status" value="1"/>
</dbReference>
<dbReference type="EMBL" id="JASGCB010000016">
    <property type="protein sequence ID" value="MDI9260530.1"/>
    <property type="molecule type" value="Genomic_DNA"/>
</dbReference>
<protein>
    <submittedName>
        <fullName evidence="3">EAL domain-containing protein</fullName>
    </submittedName>
</protein>
<reference evidence="3 4" key="1">
    <citation type="submission" date="2023-04" db="EMBL/GenBank/DDBJ databases">
        <title>A. sendaiensis sub sp. chiapanensis a novel subspecie with specific adaptation in bacterial cell wall isolated from an active volcano.</title>
        <authorList>
            <person name="Alvarez Gutierrez P.E."/>
            <person name="Ortiz Cortes L.Y."/>
        </authorList>
    </citation>
    <scope>NUCLEOTIDE SEQUENCE [LARGE SCALE GENOMIC DNA]</scope>
    <source>
        <strain evidence="3 4">PA2</strain>
    </source>
</reference>
<evidence type="ECO:0000313" key="4">
    <source>
        <dbReference type="Proteomes" id="UP001529245"/>
    </source>
</evidence>
<dbReference type="RefSeq" id="WP_283203983.1">
    <property type="nucleotide sequence ID" value="NZ_JASGCB010000016.1"/>
</dbReference>
<evidence type="ECO:0000313" key="3">
    <source>
        <dbReference type="EMBL" id="MDI9260530.1"/>
    </source>
</evidence>
<dbReference type="Pfam" id="PF00563">
    <property type="entry name" value="EAL"/>
    <property type="match status" value="1"/>
</dbReference>
<dbReference type="PANTHER" id="PTHR33121">
    <property type="entry name" value="CYCLIC DI-GMP PHOSPHODIESTERASE PDEF"/>
    <property type="match status" value="1"/>
</dbReference>
<dbReference type="CDD" id="cd01948">
    <property type="entry name" value="EAL"/>
    <property type="match status" value="1"/>
</dbReference>